<reference evidence="4" key="1">
    <citation type="submission" date="2019-09" db="EMBL/GenBank/DDBJ databases">
        <title>Mumia zhuanghuii sp. nov. isolated from the intestinal contents of plateau pika (Ochotona curzoniae) in the Qinghai-Tibet plateau of China.</title>
        <authorList>
            <person name="Tian Z."/>
        </authorList>
    </citation>
    <scope>NUCLEOTIDE SEQUENCE [LARGE SCALE GENOMIC DNA]</scope>
    <source>
        <strain evidence="4">L-033</strain>
    </source>
</reference>
<dbReference type="Gene3D" id="3.40.50.1820">
    <property type="entry name" value="alpha/beta hydrolase"/>
    <property type="match status" value="1"/>
</dbReference>
<name>A0A5N0TD24_9MICO</name>
<dbReference type="InterPro" id="IPR029058">
    <property type="entry name" value="AB_hydrolase_fold"/>
</dbReference>
<keyword evidence="3" id="KW-0378">Hydrolase</keyword>
<organism evidence="3 4">
    <name type="scientific">Microbacterium caowuchunii</name>
    <dbReference type="NCBI Taxonomy" id="2614638"/>
    <lineage>
        <taxon>Bacteria</taxon>
        <taxon>Bacillati</taxon>
        <taxon>Actinomycetota</taxon>
        <taxon>Actinomycetes</taxon>
        <taxon>Micrococcales</taxon>
        <taxon>Microbacteriaceae</taxon>
        <taxon>Microbacterium</taxon>
    </lineage>
</organism>
<evidence type="ECO:0000259" key="2">
    <source>
        <dbReference type="Pfam" id="PF12697"/>
    </source>
</evidence>
<accession>A0A5N0TD24</accession>
<dbReference type="GO" id="GO:0016787">
    <property type="term" value="F:hydrolase activity"/>
    <property type="evidence" value="ECO:0007669"/>
    <property type="project" value="UniProtKB-KW"/>
</dbReference>
<dbReference type="InterPro" id="IPR050261">
    <property type="entry name" value="FrsA_esterase"/>
</dbReference>
<dbReference type="Proteomes" id="UP000326838">
    <property type="component" value="Unassembled WGS sequence"/>
</dbReference>
<sequence>MSVVVAADASGWSTAVAAPGAAKIMVAASPAVSRVDSAPARARRRRTSIIVKISPQGNAIRRVVQPAPTAPRPYDTAECVVAICSDSMARAVGPTNRAARVGSMPTRRTPPRRTRHVAAAATIVVTAAMALCACTGPDRGVASSSPTDAPSPPAATVDATSLQGLIDSPRVTGTLSIGADVPAVAGEQARAVSYESSGATVTGVLRTPSGSGPFPLVVVVHGSVDPESYETGRDMVPEQRALLDAGYALLVTDLRGYAGSDPADATNSLSVDPGYGWDTVLDWTMALDVVAALDIGRSGRIPGIDQDAVALLGHSLGGLLAIDAAIIAPGAADVIVAMAAPATDLGAAMTEWAEAGSEIASGAAAYGTLFSPQQHFSRATEPLVLVHGTADPVAPLAWAEATRDAWAAAGGSVELIVIEGGDHHLVPGRDEASAAIVAAIGDALG</sequence>
<dbReference type="EMBL" id="VYUY01000013">
    <property type="protein sequence ID" value="KAA9132905.1"/>
    <property type="molecule type" value="Genomic_DNA"/>
</dbReference>
<evidence type="ECO:0000256" key="1">
    <source>
        <dbReference type="ARBA" id="ARBA00038115"/>
    </source>
</evidence>
<dbReference type="SUPFAM" id="SSF53474">
    <property type="entry name" value="alpha/beta-Hydrolases"/>
    <property type="match status" value="1"/>
</dbReference>
<dbReference type="InterPro" id="IPR000073">
    <property type="entry name" value="AB_hydrolase_1"/>
</dbReference>
<keyword evidence="4" id="KW-1185">Reference proteome</keyword>
<evidence type="ECO:0000313" key="3">
    <source>
        <dbReference type="EMBL" id="KAA9132905.1"/>
    </source>
</evidence>
<evidence type="ECO:0000313" key="4">
    <source>
        <dbReference type="Proteomes" id="UP000326838"/>
    </source>
</evidence>
<comment type="caution">
    <text evidence="3">The sequence shown here is derived from an EMBL/GenBank/DDBJ whole genome shotgun (WGS) entry which is preliminary data.</text>
</comment>
<protein>
    <submittedName>
        <fullName evidence="3">Alpha/beta fold hydrolase</fullName>
    </submittedName>
</protein>
<comment type="similarity">
    <text evidence="1">Belongs to the AB hydrolase superfamily. FUS2 hydrolase family.</text>
</comment>
<proteinExistence type="inferred from homology"/>
<dbReference type="Pfam" id="PF12697">
    <property type="entry name" value="Abhydrolase_6"/>
    <property type="match status" value="1"/>
</dbReference>
<dbReference type="PANTHER" id="PTHR22946">
    <property type="entry name" value="DIENELACTONE HYDROLASE DOMAIN-CONTAINING PROTEIN-RELATED"/>
    <property type="match status" value="1"/>
</dbReference>
<feature type="domain" description="AB hydrolase-1" evidence="2">
    <location>
        <begin position="217"/>
        <end position="427"/>
    </location>
</feature>
<dbReference type="AlphaFoldDB" id="A0A5N0TD24"/>
<gene>
    <name evidence="3" type="ORF">F6B40_09995</name>
</gene>